<reference evidence="7" key="1">
    <citation type="submission" date="2022-12" db="EMBL/GenBank/DDBJ databases">
        <title>Draft genome assemblies for two species of Escallonia (Escalloniales).</title>
        <authorList>
            <person name="Chanderbali A."/>
            <person name="Dervinis C."/>
            <person name="Anghel I."/>
            <person name="Soltis D."/>
            <person name="Soltis P."/>
            <person name="Zapata F."/>
        </authorList>
    </citation>
    <scope>NUCLEOTIDE SEQUENCE</scope>
    <source>
        <strain evidence="7">UCBG64.0493</strain>
        <tissue evidence="7">Leaf</tissue>
    </source>
</reference>
<evidence type="ECO:0000313" key="8">
    <source>
        <dbReference type="Proteomes" id="UP001188597"/>
    </source>
</evidence>
<dbReference type="GO" id="GO:0003700">
    <property type="term" value="F:DNA-binding transcription factor activity"/>
    <property type="evidence" value="ECO:0007669"/>
    <property type="project" value="InterPro"/>
</dbReference>
<dbReference type="AlphaFoldDB" id="A0AA88WDT8"/>
<dbReference type="PANTHER" id="PTHR46807">
    <property type="entry name" value="TRANSCRIPTION FACTOR PIF3"/>
    <property type="match status" value="1"/>
</dbReference>
<dbReference type="InterPro" id="IPR011598">
    <property type="entry name" value="bHLH_dom"/>
</dbReference>
<evidence type="ECO:0000256" key="3">
    <source>
        <dbReference type="ARBA" id="ARBA00023163"/>
    </source>
</evidence>
<dbReference type="SUPFAM" id="SSF47459">
    <property type="entry name" value="HLH, helix-loop-helix DNA-binding domain"/>
    <property type="match status" value="1"/>
</dbReference>
<keyword evidence="3" id="KW-0804">Transcription</keyword>
<comment type="caution">
    <text evidence="7">The sequence shown here is derived from an EMBL/GenBank/DDBJ whole genome shotgun (WGS) entry which is preliminary data.</text>
</comment>
<comment type="subcellular location">
    <subcellularLocation>
        <location evidence="1">Nucleus</location>
    </subcellularLocation>
</comment>
<accession>A0AA88WDT8</accession>
<dbReference type="CDD" id="cd11445">
    <property type="entry name" value="bHLH_AtPIF_like"/>
    <property type="match status" value="1"/>
</dbReference>
<evidence type="ECO:0000313" key="7">
    <source>
        <dbReference type="EMBL" id="KAK3025023.1"/>
    </source>
</evidence>
<feature type="region of interest" description="Disordered" evidence="5">
    <location>
        <begin position="427"/>
        <end position="454"/>
    </location>
</feature>
<dbReference type="InterPro" id="IPR036638">
    <property type="entry name" value="HLH_DNA-bd_sf"/>
</dbReference>
<evidence type="ECO:0000256" key="1">
    <source>
        <dbReference type="ARBA" id="ARBA00004123"/>
    </source>
</evidence>
<feature type="region of interest" description="Disordered" evidence="5">
    <location>
        <begin position="340"/>
        <end position="365"/>
    </location>
</feature>
<feature type="region of interest" description="Disordered" evidence="5">
    <location>
        <begin position="675"/>
        <end position="713"/>
    </location>
</feature>
<dbReference type="FunFam" id="4.10.280.10:FF:000004">
    <property type="entry name" value="Basic helix-loop-helix transcription factor"/>
    <property type="match status" value="1"/>
</dbReference>
<evidence type="ECO:0000256" key="5">
    <source>
        <dbReference type="SAM" id="MobiDB-lite"/>
    </source>
</evidence>
<dbReference type="PANTHER" id="PTHR46807:SF1">
    <property type="entry name" value="TRANSCRIPTION FACTOR PIF3"/>
    <property type="match status" value="1"/>
</dbReference>
<feature type="compositionally biased region" description="Basic and acidic residues" evidence="5">
    <location>
        <begin position="340"/>
        <end position="360"/>
    </location>
</feature>
<dbReference type="GO" id="GO:0005634">
    <property type="term" value="C:nucleus"/>
    <property type="evidence" value="ECO:0007669"/>
    <property type="project" value="UniProtKB-SubCell"/>
</dbReference>
<dbReference type="GO" id="GO:0046983">
    <property type="term" value="F:protein dimerization activity"/>
    <property type="evidence" value="ECO:0007669"/>
    <property type="project" value="InterPro"/>
</dbReference>
<name>A0AA88WDT8_9ASTE</name>
<gene>
    <name evidence="7" type="ORF">RJ639_043301</name>
</gene>
<dbReference type="EMBL" id="JAVXUP010000569">
    <property type="protein sequence ID" value="KAK3025023.1"/>
    <property type="molecule type" value="Genomic_DNA"/>
</dbReference>
<keyword evidence="2" id="KW-0805">Transcription regulation</keyword>
<feature type="domain" description="BHLH" evidence="6">
    <location>
        <begin position="446"/>
        <end position="495"/>
    </location>
</feature>
<evidence type="ECO:0000256" key="4">
    <source>
        <dbReference type="ARBA" id="ARBA00023242"/>
    </source>
</evidence>
<dbReference type="Proteomes" id="UP001188597">
    <property type="component" value="Unassembled WGS sequence"/>
</dbReference>
<evidence type="ECO:0000259" key="6">
    <source>
        <dbReference type="PROSITE" id="PS50888"/>
    </source>
</evidence>
<sequence>MPLSEFYKMIKGKTEVSQQKTTPCPTDLSYLPDNEFVELVWENGQIMMQGQSSKGKRGPISSNFQFHTPRLRDKDVGSATTSKIGKFGTVDSIYSDITMSVPSGDMGLSRDDDIVPWLNYPMEDTLQHDYCSDFLPELSGVTVNVPSTQENFEPLDKSNTCNVVVRDSHTVSVSNGINLEQDNAPKLSSLRTGQLYPWSLHQGQASTPSLGSGVSDIISSHTSNTHHAICGDSVQSRASAGGFSPLKQKQNSNLLNFSHFSRPAAIARANLQNVVAVSASGSSGMVRMGDMDKVSATSSNNHAECSLIDTRFQNELGLPARPNMVSPKLDSKPIVVKPLEESRPAEQSDAVCREEADNNDKPCQPLAENTIKEVPASEKTVEPAVASSACSGNSAERASNDLTNNMKRKCRDTEEYECQSEDIEEESVGVKKATSARGGTGSKRSRAAEVHNLSERRRRDRINEKMRALQELIPNCNKVDKASMLDEAIEYLKTLQLQVQIMSMGAGLYMPPMMLPAGMQRMHPAHLPHFSPMGIGMGMGMGFGMGMVDMNAVSRGCPMIPVPPMQGAPFLAQPNTGPTGFQCLNGSNLHVYGHPGQGIPMSVTGSPLIPLQGRPPINSAMGLNASRMGVNVEVSSALPSRKPEDLTQNTCPQMMLNAHASSSINQTCSQFQARNDGVDQSGLVPKNDRKPDAGQGAPATSTNDTVPSRPAGE</sequence>
<proteinExistence type="predicted"/>
<dbReference type="PROSITE" id="PS50888">
    <property type="entry name" value="BHLH"/>
    <property type="match status" value="1"/>
</dbReference>
<keyword evidence="8" id="KW-1185">Reference proteome</keyword>
<evidence type="ECO:0000256" key="2">
    <source>
        <dbReference type="ARBA" id="ARBA00023015"/>
    </source>
</evidence>
<dbReference type="Pfam" id="PF00010">
    <property type="entry name" value="HLH"/>
    <property type="match status" value="1"/>
</dbReference>
<protein>
    <recommendedName>
        <fullName evidence="6">BHLH domain-containing protein</fullName>
    </recommendedName>
</protein>
<dbReference type="GO" id="GO:0010017">
    <property type="term" value="P:red or far-red light signaling pathway"/>
    <property type="evidence" value="ECO:0007669"/>
    <property type="project" value="UniProtKB-ARBA"/>
</dbReference>
<dbReference type="InterPro" id="IPR044273">
    <property type="entry name" value="PIF3-like"/>
</dbReference>
<organism evidence="7 8">
    <name type="scientific">Escallonia herrerae</name>
    <dbReference type="NCBI Taxonomy" id="1293975"/>
    <lineage>
        <taxon>Eukaryota</taxon>
        <taxon>Viridiplantae</taxon>
        <taxon>Streptophyta</taxon>
        <taxon>Embryophyta</taxon>
        <taxon>Tracheophyta</taxon>
        <taxon>Spermatophyta</taxon>
        <taxon>Magnoliopsida</taxon>
        <taxon>eudicotyledons</taxon>
        <taxon>Gunneridae</taxon>
        <taxon>Pentapetalae</taxon>
        <taxon>asterids</taxon>
        <taxon>campanulids</taxon>
        <taxon>Escalloniales</taxon>
        <taxon>Escalloniaceae</taxon>
        <taxon>Escallonia</taxon>
    </lineage>
</organism>
<dbReference type="SMART" id="SM00353">
    <property type="entry name" value="HLH"/>
    <property type="match status" value="1"/>
</dbReference>
<keyword evidence="4" id="KW-0539">Nucleus</keyword>
<dbReference type="InterPro" id="IPR047265">
    <property type="entry name" value="PIF1-like_bHLH"/>
</dbReference>
<dbReference type="Gene3D" id="4.10.280.10">
    <property type="entry name" value="Helix-loop-helix DNA-binding domain"/>
    <property type="match status" value="1"/>
</dbReference>